<dbReference type="AlphaFoldDB" id="A0A232EH49"/>
<dbReference type="Proteomes" id="UP000215335">
    <property type="component" value="Unassembled WGS sequence"/>
</dbReference>
<sequence length="497" mass="58058">MFIAVEKFVNTNVANKKYTVGHQEYRTVLTTYCATLRNPKPKASHMKIERKINFRNELKDDVKISLQESTDDQKNKHFESTQNENVEDEENNNPVVALESSQDSMDATMELIRGSRIIVNAFKVDNIRNMHKRNPRKMIRKLMKLILGEETLKHSSPTGKNSWTPIPENVFIAVEKFVNTNVANKKYTVGHQEYRTVLTTYCATLRNPKPKASHMKIERKINFRNELKDDVKISLQESTDDQKNKHFESTQNENVEDEENNMELIRGSRIIVNAFKVDNIRNMHKRNPRKMIRKLMKLILGEETLKHSSPTGKNSWTPIPENVFIAVEKFVNANVAKKKYTVSHQEYRTVLTTYCATLRNPKPKASHMKIERKINFRNELKDDVKISLQESTDDQKNKHFESTQNENVEDEENDVEDKEENKLLEEEKDKRRKQHVSQEARRRKETKIQEPVALQEEPQRKSRETTKRSHDENGKVAGKLTAGSSTFKPKNQDTSYY</sequence>
<feature type="compositionally biased region" description="Acidic residues" evidence="1">
    <location>
        <begin position="407"/>
        <end position="418"/>
    </location>
</feature>
<feature type="compositionally biased region" description="Basic and acidic residues" evidence="1">
    <location>
        <begin position="436"/>
        <end position="448"/>
    </location>
</feature>
<feature type="region of interest" description="Disordered" evidence="1">
    <location>
        <begin position="389"/>
        <end position="497"/>
    </location>
</feature>
<proteinExistence type="predicted"/>
<evidence type="ECO:0000256" key="1">
    <source>
        <dbReference type="SAM" id="MobiDB-lite"/>
    </source>
</evidence>
<dbReference type="PROSITE" id="PS51457">
    <property type="entry name" value="BEN"/>
    <property type="match status" value="2"/>
</dbReference>
<feature type="compositionally biased region" description="Polar residues" evidence="1">
    <location>
        <begin position="482"/>
        <end position="497"/>
    </location>
</feature>
<feature type="region of interest" description="Disordered" evidence="1">
    <location>
        <begin position="67"/>
        <end position="93"/>
    </location>
</feature>
<evidence type="ECO:0000313" key="4">
    <source>
        <dbReference type="Proteomes" id="UP000215335"/>
    </source>
</evidence>
<feature type="domain" description="BEN" evidence="2">
    <location>
        <begin position="114"/>
        <end position="209"/>
    </location>
</feature>
<feature type="domain" description="BEN" evidence="2">
    <location>
        <begin position="267"/>
        <end position="362"/>
    </location>
</feature>
<dbReference type="EMBL" id="NNAY01004585">
    <property type="protein sequence ID" value="OXU17690.1"/>
    <property type="molecule type" value="Genomic_DNA"/>
</dbReference>
<keyword evidence="4" id="KW-1185">Reference proteome</keyword>
<accession>A0A232EH49</accession>
<organism evidence="3 4">
    <name type="scientific">Trichomalopsis sarcophagae</name>
    <dbReference type="NCBI Taxonomy" id="543379"/>
    <lineage>
        <taxon>Eukaryota</taxon>
        <taxon>Metazoa</taxon>
        <taxon>Ecdysozoa</taxon>
        <taxon>Arthropoda</taxon>
        <taxon>Hexapoda</taxon>
        <taxon>Insecta</taxon>
        <taxon>Pterygota</taxon>
        <taxon>Neoptera</taxon>
        <taxon>Endopterygota</taxon>
        <taxon>Hymenoptera</taxon>
        <taxon>Apocrita</taxon>
        <taxon>Proctotrupomorpha</taxon>
        <taxon>Chalcidoidea</taxon>
        <taxon>Pteromalidae</taxon>
        <taxon>Pteromalinae</taxon>
        <taxon>Trichomalopsis</taxon>
    </lineage>
</organism>
<feature type="compositionally biased region" description="Basic and acidic residues" evidence="1">
    <location>
        <begin position="419"/>
        <end position="429"/>
    </location>
</feature>
<feature type="region of interest" description="Disordered" evidence="1">
    <location>
        <begin position="236"/>
        <end position="260"/>
    </location>
</feature>
<dbReference type="Gene3D" id="1.10.10.2590">
    <property type="entry name" value="BEN domain"/>
    <property type="match status" value="1"/>
</dbReference>
<evidence type="ECO:0000313" key="3">
    <source>
        <dbReference type="EMBL" id="OXU17690.1"/>
    </source>
</evidence>
<name>A0A232EH49_9HYME</name>
<feature type="compositionally biased region" description="Basic and acidic residues" evidence="1">
    <location>
        <begin position="457"/>
        <end position="474"/>
    </location>
</feature>
<dbReference type="InterPro" id="IPR018379">
    <property type="entry name" value="BEN_domain"/>
</dbReference>
<reference evidence="3 4" key="1">
    <citation type="journal article" date="2017" name="Curr. Biol.">
        <title>The Evolution of Venom by Co-option of Single-Copy Genes.</title>
        <authorList>
            <person name="Martinson E.O."/>
            <person name="Mrinalini"/>
            <person name="Kelkar Y.D."/>
            <person name="Chang C.H."/>
            <person name="Werren J.H."/>
        </authorList>
    </citation>
    <scope>NUCLEOTIDE SEQUENCE [LARGE SCALE GENOMIC DNA]</scope>
    <source>
        <strain evidence="3 4">Alberta</strain>
        <tissue evidence="3">Whole body</tissue>
    </source>
</reference>
<protein>
    <recommendedName>
        <fullName evidence="2">BEN domain-containing protein</fullName>
    </recommendedName>
</protein>
<dbReference type="OrthoDB" id="10634373at2759"/>
<evidence type="ECO:0000259" key="2">
    <source>
        <dbReference type="PROSITE" id="PS51457"/>
    </source>
</evidence>
<gene>
    <name evidence="3" type="ORF">TSAR_006518</name>
</gene>
<dbReference type="GO" id="GO:0003677">
    <property type="term" value="F:DNA binding"/>
    <property type="evidence" value="ECO:0007669"/>
    <property type="project" value="InterPro"/>
</dbReference>
<comment type="caution">
    <text evidence="3">The sequence shown here is derived from an EMBL/GenBank/DDBJ whole genome shotgun (WGS) entry which is preliminary data.</text>
</comment>